<evidence type="ECO:0000256" key="9">
    <source>
        <dbReference type="ARBA" id="ARBA00093632"/>
    </source>
</evidence>
<evidence type="ECO:0000256" key="3">
    <source>
        <dbReference type="ARBA" id="ARBA00022502"/>
    </source>
</evidence>
<dbReference type="Proteomes" id="UP000011014">
    <property type="component" value="Unassembled WGS sequence"/>
</dbReference>
<keyword evidence="3" id="KW-0337">GPI-anchor biosynthesis</keyword>
<feature type="transmembrane region" description="Helical" evidence="11">
    <location>
        <begin position="64"/>
        <end position="82"/>
    </location>
</feature>
<evidence type="ECO:0000256" key="6">
    <source>
        <dbReference type="ARBA" id="ARBA00023034"/>
    </source>
</evidence>
<evidence type="ECO:0000256" key="4">
    <source>
        <dbReference type="ARBA" id="ARBA00022692"/>
    </source>
</evidence>
<keyword evidence="5 11" id="KW-1133">Transmembrane helix</keyword>
<feature type="transmembrane region" description="Helical" evidence="11">
    <location>
        <begin position="30"/>
        <end position="52"/>
    </location>
</feature>
<evidence type="ECO:0000313" key="13">
    <source>
        <dbReference type="EMBL" id="CBY40424.1"/>
    </source>
</evidence>
<reference evidence="13" key="1">
    <citation type="journal article" date="2010" name="Science">
        <title>Plasticity of animal genome architecture unmasked by rapid evolution of a pelagic tunicate.</title>
        <authorList>
            <person name="Denoeud F."/>
            <person name="Henriet S."/>
            <person name="Mungpakdee S."/>
            <person name="Aury J.M."/>
            <person name="Da Silva C."/>
            <person name="Brinkmann H."/>
            <person name="Mikhaleva J."/>
            <person name="Olsen L.C."/>
            <person name="Jubin C."/>
            <person name="Canestro C."/>
            <person name="Bouquet J.M."/>
            <person name="Danks G."/>
            <person name="Poulain J."/>
            <person name="Campsteijn C."/>
            <person name="Adamski M."/>
            <person name="Cross I."/>
            <person name="Yadetie F."/>
            <person name="Muffato M."/>
            <person name="Louis A."/>
            <person name="Butcher S."/>
            <person name="Tsagkogeorga G."/>
            <person name="Konrad A."/>
            <person name="Singh S."/>
            <person name="Jensen M.F."/>
            <person name="Cong E.H."/>
            <person name="Eikeseth-Otteraa H."/>
            <person name="Noel B."/>
            <person name="Anthouard V."/>
            <person name="Porcel B.M."/>
            <person name="Kachouri-Lafond R."/>
            <person name="Nishino A."/>
            <person name="Ugolini M."/>
            <person name="Chourrout P."/>
            <person name="Nishida H."/>
            <person name="Aasland R."/>
            <person name="Huzurbazar S."/>
            <person name="Westhof E."/>
            <person name="Delsuc F."/>
            <person name="Lehrach H."/>
            <person name="Reinhardt R."/>
            <person name="Weissenbach J."/>
            <person name="Roy S.W."/>
            <person name="Artiguenave F."/>
            <person name="Postlethwait J.H."/>
            <person name="Manak J.R."/>
            <person name="Thompson E.M."/>
            <person name="Jaillon O."/>
            <person name="Du Pasquier L."/>
            <person name="Boudinot P."/>
            <person name="Liberles D.A."/>
            <person name="Volff J.N."/>
            <person name="Philippe H."/>
            <person name="Lenhard B."/>
            <person name="Roest Crollius H."/>
            <person name="Wincker P."/>
            <person name="Chourrout D."/>
        </authorList>
    </citation>
    <scope>NUCLEOTIDE SEQUENCE [LARGE SCALE GENOMIC DNA]</scope>
</reference>
<feature type="transmembrane region" description="Helical" evidence="11">
    <location>
        <begin position="88"/>
        <end position="111"/>
    </location>
</feature>
<evidence type="ECO:0000256" key="10">
    <source>
        <dbReference type="ARBA" id="ARBA00093676"/>
    </source>
</evidence>
<evidence type="ECO:0000256" key="11">
    <source>
        <dbReference type="SAM" id="Phobius"/>
    </source>
</evidence>
<evidence type="ECO:0000256" key="5">
    <source>
        <dbReference type="ARBA" id="ARBA00022989"/>
    </source>
</evidence>
<dbReference type="InterPro" id="IPR019402">
    <property type="entry name" value="CWH43_N"/>
</dbReference>
<protein>
    <recommendedName>
        <fullName evidence="9">Acyltransferase PGAP2</fullName>
    </recommendedName>
    <alternativeName>
        <fullName evidence="10">Post-GPI attachment to proteins factor 2</fullName>
    </alternativeName>
</protein>
<comment type="subcellular location">
    <subcellularLocation>
        <location evidence="1">Golgi apparatus membrane</location>
        <topology evidence="1">Multi-pass membrane protein</topology>
    </subcellularLocation>
</comment>
<dbReference type="GO" id="GO:0006506">
    <property type="term" value="P:GPI anchor biosynthetic process"/>
    <property type="evidence" value="ECO:0007669"/>
    <property type="project" value="UniProtKB-KW"/>
</dbReference>
<dbReference type="InterPro" id="IPR039545">
    <property type="entry name" value="PGAP2"/>
</dbReference>
<accession>E4YY96</accession>
<keyword evidence="7 11" id="KW-0472">Membrane</keyword>
<dbReference type="AlphaFoldDB" id="E4YY96"/>
<dbReference type="PANTHER" id="PTHR12892:SF11">
    <property type="entry name" value="POST-GPI ATTACHMENT TO PROTEINS FACTOR 2"/>
    <property type="match status" value="1"/>
</dbReference>
<evidence type="ECO:0000256" key="1">
    <source>
        <dbReference type="ARBA" id="ARBA00004653"/>
    </source>
</evidence>
<sequence>MYIFYFADIFALVGLTYVQSNEWFPLHAFFFGSFLTASPLFLLSALFCVPVAGKAAYRSRKRTFQLHLSSILITMFFYVHHNSSCDDFVYTFFAFFEYIIVFSNIYFHFLFGSEFASSTLSIQCGPMYSSLPR</sequence>
<evidence type="ECO:0000256" key="2">
    <source>
        <dbReference type="ARBA" id="ARBA00007414"/>
    </source>
</evidence>
<feature type="domain" description="CWH43-like N-terminal" evidence="12">
    <location>
        <begin position="3"/>
        <end position="116"/>
    </location>
</feature>
<dbReference type="EMBL" id="FN655921">
    <property type="protein sequence ID" value="CBY40424.1"/>
    <property type="molecule type" value="Genomic_DNA"/>
</dbReference>
<gene>
    <name evidence="13" type="ORF">GSOID_T00022433001</name>
</gene>
<dbReference type="PANTHER" id="PTHR12892">
    <property type="entry name" value="FGF RECEPTOR ACTIVATING PROTEIN 1"/>
    <property type="match status" value="1"/>
</dbReference>
<dbReference type="Pfam" id="PF10277">
    <property type="entry name" value="Frag1"/>
    <property type="match status" value="1"/>
</dbReference>
<dbReference type="GO" id="GO:0005789">
    <property type="term" value="C:endoplasmic reticulum membrane"/>
    <property type="evidence" value="ECO:0007669"/>
    <property type="project" value="TreeGrafter"/>
</dbReference>
<name>E4YY96_OIKDI</name>
<keyword evidence="4 11" id="KW-0812">Transmembrane</keyword>
<evidence type="ECO:0000256" key="7">
    <source>
        <dbReference type="ARBA" id="ARBA00023136"/>
    </source>
</evidence>
<comment type="similarity">
    <text evidence="2">Belongs to the PGAP2 family.</text>
</comment>
<comment type="function">
    <text evidence="8">Involved in the fatty acid remodeling steps of GPI-anchor maturation where the unsaturated acyl chain at sn-2 of inositol phosphate is replaced by a saturated stearoyl chain. May catalyze the second step of the fatty acid remodeling, by reacylating a lyso-GPI intermediate at sn-2 of inositol phosphate by a saturated chain. The fatty acid remodeling steps is critical for the integration of GPI-APs into lipid rafts.</text>
</comment>
<organism evidence="13">
    <name type="scientific">Oikopleura dioica</name>
    <name type="common">Tunicate</name>
    <dbReference type="NCBI Taxonomy" id="34765"/>
    <lineage>
        <taxon>Eukaryota</taxon>
        <taxon>Metazoa</taxon>
        <taxon>Chordata</taxon>
        <taxon>Tunicata</taxon>
        <taxon>Appendicularia</taxon>
        <taxon>Copelata</taxon>
        <taxon>Oikopleuridae</taxon>
        <taxon>Oikopleura</taxon>
    </lineage>
</organism>
<evidence type="ECO:0000259" key="12">
    <source>
        <dbReference type="Pfam" id="PF10277"/>
    </source>
</evidence>
<dbReference type="GO" id="GO:0000139">
    <property type="term" value="C:Golgi membrane"/>
    <property type="evidence" value="ECO:0007669"/>
    <property type="project" value="UniProtKB-SubCell"/>
</dbReference>
<evidence type="ECO:0000256" key="8">
    <source>
        <dbReference type="ARBA" id="ARBA00093421"/>
    </source>
</evidence>
<keyword evidence="6" id="KW-0333">Golgi apparatus</keyword>
<proteinExistence type="inferred from homology"/>